<dbReference type="InterPro" id="IPR045063">
    <property type="entry name" value="Dynamin_N"/>
</dbReference>
<dbReference type="AlphaFoldDB" id="A0A1Q9CI98"/>
<dbReference type="InterPro" id="IPR040990">
    <property type="entry name" value="DUF5600"/>
</dbReference>
<feature type="domain" description="Dynamin-type G" evidence="2">
    <location>
        <begin position="53"/>
        <end position="284"/>
    </location>
</feature>
<dbReference type="InterPro" id="IPR030381">
    <property type="entry name" value="G_DYNAMIN_dom"/>
</dbReference>
<dbReference type="Gene3D" id="3.40.50.300">
    <property type="entry name" value="P-loop containing nucleotide triphosphate hydrolases"/>
    <property type="match status" value="1"/>
</dbReference>
<dbReference type="PRINTS" id="PR00195">
    <property type="entry name" value="DYNAMIN"/>
</dbReference>
<accession>A0A1Q9CI98</accession>
<dbReference type="InterPro" id="IPR022812">
    <property type="entry name" value="Dynamin"/>
</dbReference>
<evidence type="ECO:0000256" key="1">
    <source>
        <dbReference type="ARBA" id="ARBA00004481"/>
    </source>
</evidence>
<dbReference type="SUPFAM" id="SSF52540">
    <property type="entry name" value="P-loop containing nucleoside triphosphate hydrolases"/>
    <property type="match status" value="1"/>
</dbReference>
<gene>
    <name evidence="3" type="primary">Ehd1</name>
    <name evidence="3" type="ORF">AK812_SmicGene36655</name>
</gene>
<reference evidence="3 4" key="1">
    <citation type="submission" date="2016-02" db="EMBL/GenBank/DDBJ databases">
        <title>Genome analysis of coral dinoflagellate symbionts highlights evolutionary adaptations to a symbiotic lifestyle.</title>
        <authorList>
            <person name="Aranda M."/>
            <person name="Li Y."/>
            <person name="Liew Y.J."/>
            <person name="Baumgarten S."/>
            <person name="Simakov O."/>
            <person name="Wilson M."/>
            <person name="Piel J."/>
            <person name="Ashoor H."/>
            <person name="Bougouffa S."/>
            <person name="Bajic V.B."/>
            <person name="Ryu T."/>
            <person name="Ravasi T."/>
            <person name="Bayer T."/>
            <person name="Micklem G."/>
            <person name="Kim H."/>
            <person name="Bhak J."/>
            <person name="Lajeunesse T.C."/>
            <person name="Voolstra C.R."/>
        </authorList>
    </citation>
    <scope>NUCLEOTIDE SEQUENCE [LARGE SCALE GENOMIC DNA]</scope>
    <source>
        <strain evidence="3 4">CCMP2467</strain>
    </source>
</reference>
<dbReference type="PANTHER" id="PTHR43681:SF1">
    <property type="entry name" value="SARCALUMENIN"/>
    <property type="match status" value="1"/>
</dbReference>
<sequence>MAEDEQSRSRRDRSNELGVLRKLWQIYAETVLPLEQKSFYEHFCAPPISLEEFEARPQVLLLGQYSTGKTSMVKWLTESESNYFDVRPQPSTDKFMAVVHGDEEGIIHGNAAACLPQLPYQGLSKFGTDFLGSFQALVLPSEILRDITFIDTPGVLSGSKQRIGRDYDFAKISAWMADRADLVLLTFDAHKLDISDEFQQVMEVLRPHAGKVRCVLNKADQIDASNLVRVYGALLWNVGKVFQTPEVARVFVSSFWNEPYRFQDHVTLFEEDKAAVVKELQSLPHTALLRKINNLTARVRRVRTHVIVVGYLRSRIPLHLRALGADGPIRHFLCSNLESLLSEAQRVHGLSTGDMPKLEVLRGKLQDFEQGLLHLPVPATGDVRRLDAVLEKEVPQLLSGVGGVSLSKESLKAPLPSPGCSSLASFLGFGNRKRKREDA</sequence>
<evidence type="ECO:0000259" key="2">
    <source>
        <dbReference type="PROSITE" id="PS51718"/>
    </source>
</evidence>
<dbReference type="Proteomes" id="UP000186817">
    <property type="component" value="Unassembled WGS sequence"/>
</dbReference>
<dbReference type="InterPro" id="IPR051943">
    <property type="entry name" value="TRAFAC_Dynamin-like_GTPase"/>
</dbReference>
<dbReference type="OMA" id="PFLKVHK"/>
<dbReference type="Pfam" id="PF00350">
    <property type="entry name" value="Dynamin_N"/>
    <property type="match status" value="1"/>
</dbReference>
<dbReference type="EMBL" id="LSRX01001175">
    <property type="protein sequence ID" value="OLP82663.1"/>
    <property type="molecule type" value="Genomic_DNA"/>
</dbReference>
<dbReference type="PANTHER" id="PTHR43681">
    <property type="entry name" value="TRANSMEMBRANE GTPASE FZO"/>
    <property type="match status" value="1"/>
</dbReference>
<dbReference type="CDD" id="cd09913">
    <property type="entry name" value="EHD"/>
    <property type="match status" value="1"/>
</dbReference>
<dbReference type="PROSITE" id="PS51718">
    <property type="entry name" value="G_DYNAMIN_2"/>
    <property type="match status" value="1"/>
</dbReference>
<proteinExistence type="predicted"/>
<protein>
    <submittedName>
        <fullName evidence="3">EH domain-containing protein 1</fullName>
    </submittedName>
</protein>
<evidence type="ECO:0000313" key="4">
    <source>
        <dbReference type="Proteomes" id="UP000186817"/>
    </source>
</evidence>
<dbReference type="GO" id="GO:0010008">
    <property type="term" value="C:endosome membrane"/>
    <property type="evidence" value="ECO:0007669"/>
    <property type="project" value="UniProtKB-SubCell"/>
</dbReference>
<dbReference type="Gene3D" id="1.10.268.20">
    <property type="match status" value="1"/>
</dbReference>
<dbReference type="GO" id="GO:0005525">
    <property type="term" value="F:GTP binding"/>
    <property type="evidence" value="ECO:0007669"/>
    <property type="project" value="InterPro"/>
</dbReference>
<name>A0A1Q9CI98_SYMMI</name>
<keyword evidence="4" id="KW-1185">Reference proteome</keyword>
<organism evidence="3 4">
    <name type="scientific">Symbiodinium microadriaticum</name>
    <name type="common">Dinoflagellate</name>
    <name type="synonym">Zooxanthella microadriatica</name>
    <dbReference type="NCBI Taxonomy" id="2951"/>
    <lineage>
        <taxon>Eukaryota</taxon>
        <taxon>Sar</taxon>
        <taxon>Alveolata</taxon>
        <taxon>Dinophyceae</taxon>
        <taxon>Suessiales</taxon>
        <taxon>Symbiodiniaceae</taxon>
        <taxon>Symbiodinium</taxon>
    </lineage>
</organism>
<comment type="caution">
    <text evidence="3">The sequence shown here is derived from an EMBL/GenBank/DDBJ whole genome shotgun (WGS) entry which is preliminary data.</text>
</comment>
<dbReference type="Pfam" id="PF18150">
    <property type="entry name" value="DUF5600"/>
    <property type="match status" value="1"/>
</dbReference>
<dbReference type="OrthoDB" id="1716625at2759"/>
<evidence type="ECO:0000313" key="3">
    <source>
        <dbReference type="EMBL" id="OLP82663.1"/>
    </source>
</evidence>
<comment type="subcellular location">
    <subcellularLocation>
        <location evidence="1">Endosome membrane</location>
        <topology evidence="1">Peripheral membrane protein</topology>
    </subcellularLocation>
</comment>
<dbReference type="InterPro" id="IPR027417">
    <property type="entry name" value="P-loop_NTPase"/>
</dbReference>